<evidence type="ECO:0000256" key="2">
    <source>
        <dbReference type="ARBA" id="ARBA00022746"/>
    </source>
</evidence>
<comment type="similarity">
    <text evidence="5">Belongs to the carotenoid/retinoid oxidoreductase family. CrtP subfamily.</text>
</comment>
<dbReference type="PROSITE" id="PS51257">
    <property type="entry name" value="PROKAR_LIPOPROTEIN"/>
    <property type="match status" value="1"/>
</dbReference>
<comment type="pathway">
    <text evidence="4">Carotenoid biosynthesis; staphyloxanthin biosynthesis; staphyloxanthin from farnesyl diphosphate: step 3/5.</text>
</comment>
<dbReference type="EMBL" id="RAPK01000009">
    <property type="protein sequence ID" value="RKD72927.1"/>
    <property type="molecule type" value="Genomic_DNA"/>
</dbReference>
<dbReference type="InterPro" id="IPR014105">
    <property type="entry name" value="Carotenoid/retinoid_OxRdtase"/>
</dbReference>
<sequence>MTKSIIIGAGLGGLSCAVLLAAHGHDVSVYEKNSTAGGKLRSYKLGTHTFDFGPNTITMPWVFNHVLELAGLTPSDYFQFKRLSKHTRHHFSNGSLLDSEDSVEESAQAISRFAGQKDAEQFKKYMQRTAALYHTASSTFFPRTFRSPADYLSPGLFRALLKVKPLQTMHHFHAAAFDDPRLQQLFDRYATYIGSSPYQAPATFSLISYLEWADGVYYTTGGNTAIASGLEKAAKDLGVRFYKNTEVTEIIVEQQRAAGIRTNDGITAADHIVLNGDLLTQFPSLVDESLRPRFTNRKAERTEASISAFVIMAGLDTRLPLLKHHQVFFSSDYKKEFHELFTLNRYAGEPTIYISNSSYTDPSVSPEGDNLFILVNAPSLPGGELTISEQAAYRDTIYDLLEEKGLFIRPHLVHEKIVTPADMADEYYAFRGSIYGAASNKRRDAFLRAYNEPADISNLSFTGGSTHPGGGSPMVVLSGRETARTILKKDGILLDYS</sequence>
<dbReference type="InterPro" id="IPR036188">
    <property type="entry name" value="FAD/NAD-bd_sf"/>
</dbReference>
<name>A0A419V319_9BACL</name>
<comment type="caution">
    <text evidence="12">The sequence shown here is derived from an EMBL/GenBank/DDBJ whole genome shotgun (WGS) entry which is preliminary data.</text>
</comment>
<accession>A0A419V319</accession>
<feature type="domain" description="Amine oxidase" evidence="11">
    <location>
        <begin position="11"/>
        <end position="487"/>
    </location>
</feature>
<comment type="cofactor">
    <cofactor evidence="1">
        <name>FAD</name>
        <dbReference type="ChEBI" id="CHEBI:57692"/>
    </cofactor>
</comment>
<keyword evidence="2 10" id="KW-0125">Carotenoid biosynthesis</keyword>
<protein>
    <recommendedName>
        <fullName evidence="6">4,4'-diaponeurosporene oxygenase</fullName>
    </recommendedName>
    <alternativeName>
        <fullName evidence="7">4,4'-diaponeurosporene oxidase</fullName>
    </alternativeName>
    <alternativeName>
        <fullName evidence="8">Carotenoid oxidase</fullName>
    </alternativeName>
</protein>
<evidence type="ECO:0000256" key="8">
    <source>
        <dbReference type="ARBA" id="ARBA00042619"/>
    </source>
</evidence>
<evidence type="ECO:0000256" key="7">
    <source>
        <dbReference type="ARBA" id="ARBA00041900"/>
    </source>
</evidence>
<dbReference type="RefSeq" id="WP_120193317.1">
    <property type="nucleotide sequence ID" value="NZ_RAPK01000009.1"/>
</dbReference>
<evidence type="ECO:0000259" key="11">
    <source>
        <dbReference type="Pfam" id="PF01593"/>
    </source>
</evidence>
<dbReference type="NCBIfam" id="TIGR02734">
    <property type="entry name" value="crtI_fam"/>
    <property type="match status" value="1"/>
</dbReference>
<dbReference type="OrthoDB" id="9814556at2"/>
<gene>
    <name evidence="12" type="ORF">ATL39_2123</name>
</gene>
<proteinExistence type="inferred from homology"/>
<evidence type="ECO:0000313" key="12">
    <source>
        <dbReference type="EMBL" id="RKD72927.1"/>
    </source>
</evidence>
<dbReference type="Proteomes" id="UP000285120">
    <property type="component" value="Unassembled WGS sequence"/>
</dbReference>
<evidence type="ECO:0000256" key="10">
    <source>
        <dbReference type="RuleBase" id="RU362075"/>
    </source>
</evidence>
<evidence type="ECO:0000313" key="13">
    <source>
        <dbReference type="Proteomes" id="UP000285120"/>
    </source>
</evidence>
<evidence type="ECO:0000256" key="5">
    <source>
        <dbReference type="ARBA" id="ARBA00038194"/>
    </source>
</evidence>
<keyword evidence="3 10" id="KW-0560">Oxidoreductase</keyword>
<keyword evidence="13" id="KW-1185">Reference proteome</keyword>
<dbReference type="AlphaFoldDB" id="A0A419V319"/>
<evidence type="ECO:0000256" key="1">
    <source>
        <dbReference type="ARBA" id="ARBA00001974"/>
    </source>
</evidence>
<dbReference type="InterPro" id="IPR002937">
    <property type="entry name" value="Amino_oxidase"/>
</dbReference>
<dbReference type="GO" id="GO:0016491">
    <property type="term" value="F:oxidoreductase activity"/>
    <property type="evidence" value="ECO:0007669"/>
    <property type="project" value="UniProtKB-KW"/>
</dbReference>
<evidence type="ECO:0000256" key="6">
    <source>
        <dbReference type="ARBA" id="ARBA00039159"/>
    </source>
</evidence>
<reference evidence="12 13" key="1">
    <citation type="submission" date="2018-09" db="EMBL/GenBank/DDBJ databases">
        <title>Genomic Encyclopedia of Archaeal and Bacterial Type Strains, Phase II (KMG-II): from individual species to whole genera.</title>
        <authorList>
            <person name="Goeker M."/>
        </authorList>
    </citation>
    <scope>NUCLEOTIDE SEQUENCE [LARGE SCALE GENOMIC DNA]</scope>
    <source>
        <strain evidence="12 13">DSM 17008</strain>
    </source>
</reference>
<evidence type="ECO:0000256" key="4">
    <source>
        <dbReference type="ARBA" id="ARBA00037901"/>
    </source>
</evidence>
<dbReference type="GO" id="GO:0016117">
    <property type="term" value="P:carotenoid biosynthetic process"/>
    <property type="evidence" value="ECO:0007669"/>
    <property type="project" value="UniProtKB-KW"/>
</dbReference>
<dbReference type="PANTHER" id="PTHR43734:SF7">
    <property type="entry name" value="4,4'-DIAPONEUROSPORENE OXYGENASE"/>
    <property type="match status" value="1"/>
</dbReference>
<organism evidence="12 13">
    <name type="scientific">Sinobaca qinghaiensis</name>
    <dbReference type="NCBI Taxonomy" id="342944"/>
    <lineage>
        <taxon>Bacteria</taxon>
        <taxon>Bacillati</taxon>
        <taxon>Bacillota</taxon>
        <taxon>Bacilli</taxon>
        <taxon>Bacillales</taxon>
        <taxon>Sporolactobacillaceae</taxon>
        <taxon>Sinobaca</taxon>
    </lineage>
</organism>
<evidence type="ECO:0000256" key="9">
    <source>
        <dbReference type="ARBA" id="ARBA00048532"/>
    </source>
</evidence>
<evidence type="ECO:0000256" key="3">
    <source>
        <dbReference type="ARBA" id="ARBA00023002"/>
    </source>
</evidence>
<comment type="catalytic activity">
    <reaction evidence="9">
        <text>all-trans-4,4'-diaponeurosporene + 2 AH2 + 2 O2 = 4,4'-diaponeurosporenal + 2 A + 3 H2O</text>
        <dbReference type="Rhea" id="RHEA:56104"/>
        <dbReference type="ChEBI" id="CHEBI:13193"/>
        <dbReference type="ChEBI" id="CHEBI:15377"/>
        <dbReference type="ChEBI" id="CHEBI:15379"/>
        <dbReference type="ChEBI" id="CHEBI:17499"/>
        <dbReference type="ChEBI" id="CHEBI:62743"/>
        <dbReference type="ChEBI" id="CHEBI:79065"/>
    </reaction>
</comment>
<dbReference type="Gene3D" id="3.50.50.60">
    <property type="entry name" value="FAD/NAD(P)-binding domain"/>
    <property type="match status" value="2"/>
</dbReference>
<dbReference type="PANTHER" id="PTHR43734">
    <property type="entry name" value="PHYTOENE DESATURASE"/>
    <property type="match status" value="1"/>
</dbReference>
<dbReference type="SUPFAM" id="SSF51905">
    <property type="entry name" value="FAD/NAD(P)-binding domain"/>
    <property type="match status" value="1"/>
</dbReference>
<dbReference type="Pfam" id="PF01593">
    <property type="entry name" value="Amino_oxidase"/>
    <property type="match status" value="1"/>
</dbReference>